<organism evidence="2 3">
    <name type="scientific">Stackebrandtia endophytica</name>
    <dbReference type="NCBI Taxonomy" id="1496996"/>
    <lineage>
        <taxon>Bacteria</taxon>
        <taxon>Bacillati</taxon>
        <taxon>Actinomycetota</taxon>
        <taxon>Actinomycetes</taxon>
        <taxon>Glycomycetales</taxon>
        <taxon>Glycomycetaceae</taxon>
        <taxon>Stackebrandtia</taxon>
    </lineage>
</organism>
<accession>A0A543B146</accession>
<evidence type="ECO:0000313" key="3">
    <source>
        <dbReference type="Proteomes" id="UP000317043"/>
    </source>
</evidence>
<dbReference type="EMBL" id="VFOW01000001">
    <property type="protein sequence ID" value="TQL78557.1"/>
    <property type="molecule type" value="Genomic_DNA"/>
</dbReference>
<evidence type="ECO:0000256" key="1">
    <source>
        <dbReference type="SAM" id="Coils"/>
    </source>
</evidence>
<comment type="caution">
    <text evidence="2">The sequence shown here is derived from an EMBL/GenBank/DDBJ whole genome shotgun (WGS) entry which is preliminary data.</text>
</comment>
<name>A0A543B146_9ACTN</name>
<dbReference type="AlphaFoldDB" id="A0A543B146"/>
<protein>
    <submittedName>
        <fullName evidence="2">Uncharacterized protein</fullName>
    </submittedName>
</protein>
<dbReference type="OrthoDB" id="5493262at2"/>
<keyword evidence="1" id="KW-0175">Coiled coil</keyword>
<dbReference type="InParanoid" id="A0A543B146"/>
<proteinExistence type="predicted"/>
<evidence type="ECO:0000313" key="2">
    <source>
        <dbReference type="EMBL" id="TQL78557.1"/>
    </source>
</evidence>
<sequence length="317" mass="34454">MADPVTDTEITEAAKEVVDAARKKVTAEAAQRKKGGGFGSNLGPGLSEQLTDADRAAIEEGLSWIVERFETYHTPHPKEFDLLIEKMDIVAAAFGKSDKGFAETDLGMITVAQEYVSEWDGALATNFSENFLSKMPIVMENQGLLARLLHNEMLKTKAMYETRRKNAVDIANDAVKAIEAINESKGIGLKVALAVIISVGTFMTLGTGTFAMVGAAAVSGATIGGPFIPEDKEKVPLGADTVEEVLDNLREALKKLDEKVDEQENTLIEAMERTDLMVYPEVYGQDKNEKATHMLPIKPRLMGASQSEIESGLVQFK</sequence>
<gene>
    <name evidence="2" type="ORF">FB566_4146</name>
</gene>
<dbReference type="Proteomes" id="UP000317043">
    <property type="component" value="Unassembled WGS sequence"/>
</dbReference>
<dbReference type="RefSeq" id="WP_142043171.1">
    <property type="nucleotide sequence ID" value="NZ_JBHTGS010000003.1"/>
</dbReference>
<feature type="coiled-coil region" evidence="1">
    <location>
        <begin position="239"/>
        <end position="273"/>
    </location>
</feature>
<keyword evidence="3" id="KW-1185">Reference proteome</keyword>
<reference evidence="2 3" key="1">
    <citation type="submission" date="2019-06" db="EMBL/GenBank/DDBJ databases">
        <title>Sequencing the genomes of 1000 actinobacteria strains.</title>
        <authorList>
            <person name="Klenk H.-P."/>
        </authorList>
    </citation>
    <scope>NUCLEOTIDE SEQUENCE [LARGE SCALE GENOMIC DNA]</scope>
    <source>
        <strain evidence="2 3">DSM 45928</strain>
    </source>
</reference>